<dbReference type="Pfam" id="PF07705">
    <property type="entry name" value="CARDB"/>
    <property type="match status" value="1"/>
</dbReference>
<name>A0A0E4A1E9_9BACT</name>
<feature type="chain" id="PRO_5002417526" description="Gingipain domain-containing protein" evidence="2">
    <location>
        <begin position="18"/>
        <end position="1086"/>
    </location>
</feature>
<dbReference type="STRING" id="1379870.SD10_06205"/>
<dbReference type="Gene3D" id="2.60.40.10">
    <property type="entry name" value="Immunoglobulins"/>
    <property type="match status" value="1"/>
</dbReference>
<dbReference type="Gene3D" id="3.40.50.10390">
    <property type="entry name" value="Gingipain r, domain 1"/>
    <property type="match status" value="1"/>
</dbReference>
<dbReference type="InterPro" id="IPR013783">
    <property type="entry name" value="Ig-like_fold"/>
</dbReference>
<evidence type="ECO:0000259" key="3">
    <source>
        <dbReference type="Pfam" id="PF01364"/>
    </source>
</evidence>
<dbReference type="InterPro" id="IPR011635">
    <property type="entry name" value="CARDB"/>
</dbReference>
<feature type="domain" description="Gingipain" evidence="3">
    <location>
        <begin position="397"/>
        <end position="745"/>
    </location>
</feature>
<dbReference type="InterPro" id="IPR029030">
    <property type="entry name" value="Caspase-like_dom_sf"/>
</dbReference>
<protein>
    <recommendedName>
        <fullName evidence="7">Gingipain domain-containing protein</fullName>
    </recommendedName>
</protein>
<dbReference type="RefSeq" id="WP_046579122.1">
    <property type="nucleotide sequence ID" value="NZ_CP010429.1"/>
</dbReference>
<evidence type="ECO:0008006" key="7">
    <source>
        <dbReference type="Google" id="ProtNLM"/>
    </source>
</evidence>
<dbReference type="AlphaFoldDB" id="A0A0E4A1E9"/>
<evidence type="ECO:0000313" key="6">
    <source>
        <dbReference type="Proteomes" id="UP000033054"/>
    </source>
</evidence>
<dbReference type="PATRIC" id="fig|1379870.5.peg.1343"/>
<keyword evidence="6" id="KW-1185">Reference proteome</keyword>
<dbReference type="OrthoDB" id="9757650at2"/>
<evidence type="ECO:0000256" key="2">
    <source>
        <dbReference type="SAM" id="SignalP"/>
    </source>
</evidence>
<evidence type="ECO:0000256" key="1">
    <source>
        <dbReference type="ARBA" id="ARBA00022729"/>
    </source>
</evidence>
<dbReference type="InterPro" id="IPR029031">
    <property type="entry name" value="Gingipain_N_sf"/>
</dbReference>
<reference evidence="5 6" key="1">
    <citation type="journal article" date="2014" name="Curr. Microbiol.">
        <title>Spirosoma radiotolerans sp. nov., a gamma-radiation-resistant bacterium isolated from gamma ray-irradiated soil.</title>
        <authorList>
            <person name="Lee J.J."/>
            <person name="Srinivasan S."/>
            <person name="Lim S."/>
            <person name="Joe M."/>
            <person name="Im S."/>
            <person name="Bae S.I."/>
            <person name="Park K.R."/>
            <person name="Han J.H."/>
            <person name="Park S.H."/>
            <person name="Joo B.M."/>
            <person name="Park S.J."/>
            <person name="Kim M.K."/>
        </authorList>
    </citation>
    <scope>NUCLEOTIDE SEQUENCE [LARGE SCALE GENOMIC DNA]</scope>
    <source>
        <strain evidence="5 6">DG5A</strain>
    </source>
</reference>
<dbReference type="Pfam" id="PF01364">
    <property type="entry name" value="Peptidase_C25"/>
    <property type="match status" value="1"/>
</dbReference>
<dbReference type="Proteomes" id="UP000033054">
    <property type="component" value="Chromosome"/>
</dbReference>
<dbReference type="CDD" id="cd02258">
    <property type="entry name" value="Peptidase_C25_N"/>
    <property type="match status" value="1"/>
</dbReference>
<feature type="domain" description="CARDB" evidence="4">
    <location>
        <begin position="751"/>
        <end position="857"/>
    </location>
</feature>
<dbReference type="GO" id="GO:0006508">
    <property type="term" value="P:proteolysis"/>
    <property type="evidence" value="ECO:0007669"/>
    <property type="project" value="InterPro"/>
</dbReference>
<dbReference type="InterPro" id="IPR001769">
    <property type="entry name" value="Gingipain"/>
</dbReference>
<evidence type="ECO:0000313" key="5">
    <source>
        <dbReference type="EMBL" id="AKD58364.1"/>
    </source>
</evidence>
<proteinExistence type="predicted"/>
<feature type="signal peptide" evidence="2">
    <location>
        <begin position="1"/>
        <end position="17"/>
    </location>
</feature>
<organism evidence="5 6">
    <name type="scientific">Spirosoma radiotolerans</name>
    <dbReference type="NCBI Taxonomy" id="1379870"/>
    <lineage>
        <taxon>Bacteria</taxon>
        <taxon>Pseudomonadati</taxon>
        <taxon>Bacteroidota</taxon>
        <taxon>Cytophagia</taxon>
        <taxon>Cytophagales</taxon>
        <taxon>Cytophagaceae</taxon>
        <taxon>Spirosoma</taxon>
    </lineage>
</organism>
<accession>A0A0E4A1E9</accession>
<dbReference type="EMBL" id="CP010429">
    <property type="protein sequence ID" value="AKD58364.1"/>
    <property type="molecule type" value="Genomic_DNA"/>
</dbReference>
<evidence type="ECO:0000259" key="4">
    <source>
        <dbReference type="Pfam" id="PF07705"/>
    </source>
</evidence>
<dbReference type="KEGG" id="srd:SD10_06205"/>
<dbReference type="Gene3D" id="3.40.50.1460">
    <property type="match status" value="1"/>
</dbReference>
<gene>
    <name evidence="5" type="ORF">SD10_06205</name>
</gene>
<dbReference type="SUPFAM" id="SSF52129">
    <property type="entry name" value="Caspase-like"/>
    <property type="match status" value="1"/>
</dbReference>
<dbReference type="HOGENOM" id="CLU_003069_0_0_10"/>
<keyword evidence="1 2" id="KW-0732">Signal</keyword>
<sequence length="1086" mass="119206">MKKGLLLLLFLVSTLVAQGQKRFGNEWIQPGQKYLKLSVNQAGIYRIGYDEIKIADASFLLTNPLNWQLFFRGQEVAIRIVGQQDGVFGAQDYIEFYGEGNDGAQDSLLYRPQQRLHPYQTLFSDKSAYFLTSRATVPGKRMPELNASAQGLSPVAFHVEETVQAFTSEYTFNNLKGLEPYLQQSYFEPGEGWSGSILTPDSVGLVQMKLPGRVSANWPITVQGMINGRDNTIHQIQLQLNATTTSAIAPLSFTGFDSKTFQATLKPESIQNDLLTLQFNAAKNGFTNHYSITYVKVTYPQLLDMAGQPTKVFHLPANTSPTALLSVTNVPTASVAYDVTDRINCRYLTTQTTGAQTQMVVSDAARSRDILVTNRINKPLAIQPVKVSSVIPKGVDYVIVTHESLRQSAVAYASYRASAQGGGYKPFIVESDSLFDQFNYGEKSPLALRRFADYVLANTAVKNLLLIGRANSYPYTTKTATDDLVPTVGYPGSDILITSGLGNYPINTPSIPTGRINATTNEQVLTYLEKVKQLELATPNGLWRKHIVHISGGKSAAEAAGLREALSGIGTIYTNGLLGGQISSFSKSTLDEVEPINISPLVNDGVSLITFFGHAGPTVTDMNFGYASPPENGFRNQNYPLMIFNGCGVGEIFSSFKTLSTDWLLAPQKGAGIVLAHTYWSFEQPTTRYLTKLYTSLYTDASTLNVPFGKVQQQLNMGLEKEGVDPYDVSVMLQMLLQGDPAISLYPLPNPDFTVEPKGMYIQSKVVGSSLKNSDSLRVVIPLANIGKYVAGQAVSLTVKKTISSVATTSTLRFHAFRYRDTLTYTLAKDERLQRIEVSIDPDNQIVELSKTNNTATLDIDWAQAEGSSSYPINRLPDRVSPEINVFVDGKIRENQAVVGLHPQLEIYILDENPLSPKDTSAVDVYLKSCETCSPQRLATSSFSVSAVSANQLQVTTNLSLTAGGSYQLIVFGKDAAGNRTQPPYTLDIDVLSEDKPITFVAYPNPASTYVKFELGLNVKELPVESRLLIYNQVGVPVFENSLPVSTGKNSILWQGTVPGMYLYSLRLTYKDGHTELHSGKVVWQH</sequence>
<dbReference type="GO" id="GO:0008234">
    <property type="term" value="F:cysteine-type peptidase activity"/>
    <property type="evidence" value="ECO:0007669"/>
    <property type="project" value="InterPro"/>
</dbReference>